<keyword evidence="2" id="KW-1185">Reference proteome</keyword>
<accession>A0A423VHZ9</accession>
<comment type="caution">
    <text evidence="1">The sequence shown here is derived from an EMBL/GenBank/DDBJ whole genome shotgun (WGS) entry which is preliminary data.</text>
</comment>
<dbReference type="AlphaFoldDB" id="A0A423VHZ9"/>
<evidence type="ECO:0000313" key="1">
    <source>
        <dbReference type="EMBL" id="ROV90646.1"/>
    </source>
</evidence>
<dbReference type="EMBL" id="LKEA01000061">
    <property type="protein sequence ID" value="ROV90646.1"/>
    <property type="molecule type" value="Genomic_DNA"/>
</dbReference>
<sequence length="150" mass="16381">MITGIKTIASAQVTTTKKKGRGYEANVQIPASLATMAAGIPLPVPERVLDVSAGGNLFAATSERTSFVAPGEQVFAVQYHKVRISWLSGRDVKNTYLESGNRWKVYLGGKGGYGDIESILYIQLDVAGQEHFARKCEVLNLAGQEYLRFR</sequence>
<name>A0A423VHZ9_9PEZI</name>
<reference evidence="1 2" key="1">
    <citation type="submission" date="2015-09" db="EMBL/GenBank/DDBJ databases">
        <title>Host preference determinants of Valsa canker pathogens revealed by comparative genomics.</title>
        <authorList>
            <person name="Yin Z."/>
            <person name="Huang L."/>
        </authorList>
    </citation>
    <scope>NUCLEOTIDE SEQUENCE [LARGE SCALE GENOMIC DNA]</scope>
    <source>
        <strain evidence="1 2">03-1</strain>
    </source>
</reference>
<protein>
    <submittedName>
        <fullName evidence="1">Uncharacterized protein</fullName>
    </submittedName>
</protein>
<evidence type="ECO:0000313" key="2">
    <source>
        <dbReference type="Proteomes" id="UP000283895"/>
    </source>
</evidence>
<organism evidence="1 2">
    <name type="scientific">Cytospora schulzeri</name>
    <dbReference type="NCBI Taxonomy" id="448051"/>
    <lineage>
        <taxon>Eukaryota</taxon>
        <taxon>Fungi</taxon>
        <taxon>Dikarya</taxon>
        <taxon>Ascomycota</taxon>
        <taxon>Pezizomycotina</taxon>
        <taxon>Sordariomycetes</taxon>
        <taxon>Sordariomycetidae</taxon>
        <taxon>Diaporthales</taxon>
        <taxon>Cytosporaceae</taxon>
        <taxon>Cytospora</taxon>
    </lineage>
</organism>
<proteinExistence type="predicted"/>
<dbReference type="Proteomes" id="UP000283895">
    <property type="component" value="Unassembled WGS sequence"/>
</dbReference>
<gene>
    <name evidence="1" type="ORF">VMCG_10032</name>
</gene>
<dbReference type="OrthoDB" id="5410365at2759"/>